<dbReference type="Proteomes" id="UP000308600">
    <property type="component" value="Unassembled WGS sequence"/>
</dbReference>
<protein>
    <submittedName>
        <fullName evidence="1">Uncharacterized protein</fullName>
    </submittedName>
</protein>
<accession>A0ACD3A9R7</accession>
<gene>
    <name evidence="1" type="ORF">BDN72DRAFT_827552</name>
</gene>
<organism evidence="1 2">
    <name type="scientific">Pluteus cervinus</name>
    <dbReference type="NCBI Taxonomy" id="181527"/>
    <lineage>
        <taxon>Eukaryota</taxon>
        <taxon>Fungi</taxon>
        <taxon>Dikarya</taxon>
        <taxon>Basidiomycota</taxon>
        <taxon>Agaricomycotina</taxon>
        <taxon>Agaricomycetes</taxon>
        <taxon>Agaricomycetidae</taxon>
        <taxon>Agaricales</taxon>
        <taxon>Pluteineae</taxon>
        <taxon>Pluteaceae</taxon>
        <taxon>Pluteus</taxon>
    </lineage>
</organism>
<dbReference type="EMBL" id="ML208587">
    <property type="protein sequence ID" value="TFK62352.1"/>
    <property type="molecule type" value="Genomic_DNA"/>
</dbReference>
<evidence type="ECO:0000313" key="1">
    <source>
        <dbReference type="EMBL" id="TFK62352.1"/>
    </source>
</evidence>
<evidence type="ECO:0000313" key="2">
    <source>
        <dbReference type="Proteomes" id="UP000308600"/>
    </source>
</evidence>
<proteinExistence type="predicted"/>
<sequence>MHPSTPRLVRLIPKSSLSSLQTSTTVIPPPRIRPAPLPQTAELNRPTLMDILMSRQRSAGAEGWPQNIRLEPTIKKEAFKPVHKDVRTKLKKLLKER</sequence>
<name>A0ACD3A9R7_9AGAR</name>
<keyword evidence="2" id="KW-1185">Reference proteome</keyword>
<reference evidence="1 2" key="1">
    <citation type="journal article" date="2019" name="Nat. Ecol. Evol.">
        <title>Megaphylogeny resolves global patterns of mushroom evolution.</title>
        <authorList>
            <person name="Varga T."/>
            <person name="Krizsan K."/>
            <person name="Foldi C."/>
            <person name="Dima B."/>
            <person name="Sanchez-Garcia M."/>
            <person name="Sanchez-Ramirez S."/>
            <person name="Szollosi G.J."/>
            <person name="Szarkandi J.G."/>
            <person name="Papp V."/>
            <person name="Albert L."/>
            <person name="Andreopoulos W."/>
            <person name="Angelini C."/>
            <person name="Antonin V."/>
            <person name="Barry K.W."/>
            <person name="Bougher N.L."/>
            <person name="Buchanan P."/>
            <person name="Buyck B."/>
            <person name="Bense V."/>
            <person name="Catcheside P."/>
            <person name="Chovatia M."/>
            <person name="Cooper J."/>
            <person name="Damon W."/>
            <person name="Desjardin D."/>
            <person name="Finy P."/>
            <person name="Geml J."/>
            <person name="Haridas S."/>
            <person name="Hughes K."/>
            <person name="Justo A."/>
            <person name="Karasinski D."/>
            <person name="Kautmanova I."/>
            <person name="Kiss B."/>
            <person name="Kocsube S."/>
            <person name="Kotiranta H."/>
            <person name="LaButti K.M."/>
            <person name="Lechner B.E."/>
            <person name="Liimatainen K."/>
            <person name="Lipzen A."/>
            <person name="Lukacs Z."/>
            <person name="Mihaltcheva S."/>
            <person name="Morgado L.N."/>
            <person name="Niskanen T."/>
            <person name="Noordeloos M.E."/>
            <person name="Ohm R.A."/>
            <person name="Ortiz-Santana B."/>
            <person name="Ovrebo C."/>
            <person name="Racz N."/>
            <person name="Riley R."/>
            <person name="Savchenko A."/>
            <person name="Shiryaev A."/>
            <person name="Soop K."/>
            <person name="Spirin V."/>
            <person name="Szebenyi C."/>
            <person name="Tomsovsky M."/>
            <person name="Tulloss R.E."/>
            <person name="Uehling J."/>
            <person name="Grigoriev I.V."/>
            <person name="Vagvolgyi C."/>
            <person name="Papp T."/>
            <person name="Martin F.M."/>
            <person name="Miettinen O."/>
            <person name="Hibbett D.S."/>
            <person name="Nagy L.G."/>
        </authorList>
    </citation>
    <scope>NUCLEOTIDE SEQUENCE [LARGE SCALE GENOMIC DNA]</scope>
    <source>
        <strain evidence="1 2">NL-1719</strain>
    </source>
</reference>